<dbReference type="PANTHER" id="PTHR46401">
    <property type="entry name" value="GLYCOSYLTRANSFERASE WBBK-RELATED"/>
    <property type="match status" value="1"/>
</dbReference>
<reference evidence="3 4" key="1">
    <citation type="submission" date="2014-04" db="EMBL/GenBank/DDBJ databases">
        <title>Draft genome sequence of Bacillus azotoformans MEV2011, a (co-) denitrifying strain unable to grow in the presence of oxygen.</title>
        <authorList>
            <person name="Nielsen M."/>
            <person name="Schreiber L."/>
            <person name="Finster K."/>
            <person name="Schramm A."/>
        </authorList>
    </citation>
    <scope>NUCLEOTIDE SEQUENCE [LARGE SCALE GENOMIC DNA]</scope>
    <source>
        <strain evidence="3 4">MEV2011</strain>
    </source>
</reference>
<dbReference type="PATRIC" id="fig|1348973.3.peg.1621"/>
<dbReference type="Gene3D" id="3.40.50.2000">
    <property type="entry name" value="Glycogen Phosphorylase B"/>
    <property type="match status" value="2"/>
</dbReference>
<dbReference type="Pfam" id="PF00534">
    <property type="entry name" value="Glycos_transf_1"/>
    <property type="match status" value="1"/>
</dbReference>
<organism evidence="3 4">
    <name type="scientific">Schinkia azotoformans MEV2011</name>
    <dbReference type="NCBI Taxonomy" id="1348973"/>
    <lineage>
        <taxon>Bacteria</taxon>
        <taxon>Bacillati</taxon>
        <taxon>Bacillota</taxon>
        <taxon>Bacilli</taxon>
        <taxon>Bacillales</taxon>
        <taxon>Bacillaceae</taxon>
        <taxon>Calidifontibacillus/Schinkia group</taxon>
        <taxon>Schinkia</taxon>
    </lineage>
</organism>
<dbReference type="InterPro" id="IPR001296">
    <property type="entry name" value="Glyco_trans_1"/>
</dbReference>
<dbReference type="PANTHER" id="PTHR46401:SF2">
    <property type="entry name" value="GLYCOSYLTRANSFERASE WBBK-RELATED"/>
    <property type="match status" value="1"/>
</dbReference>
<dbReference type="Proteomes" id="UP000027936">
    <property type="component" value="Unassembled WGS sequence"/>
</dbReference>
<keyword evidence="1 3" id="KW-0808">Transferase</keyword>
<gene>
    <name evidence="3" type="ORF">M670_01660</name>
</gene>
<dbReference type="AlphaFoldDB" id="A0A072P022"/>
<dbReference type="RefSeq" id="WP_035194812.1">
    <property type="nucleotide sequence ID" value="NZ_JJRY01000005.1"/>
</dbReference>
<feature type="domain" description="Glycosyl transferase family 1" evidence="2">
    <location>
        <begin position="283"/>
        <end position="450"/>
    </location>
</feature>
<dbReference type="SUPFAM" id="SSF53756">
    <property type="entry name" value="UDP-Glycosyltransferase/glycogen phosphorylase"/>
    <property type="match status" value="1"/>
</dbReference>
<proteinExistence type="predicted"/>
<evidence type="ECO:0000256" key="1">
    <source>
        <dbReference type="ARBA" id="ARBA00022679"/>
    </source>
</evidence>
<accession>A0A072P022</accession>
<name>A0A072P022_SCHAZ</name>
<dbReference type="GO" id="GO:0009103">
    <property type="term" value="P:lipopolysaccharide biosynthetic process"/>
    <property type="evidence" value="ECO:0007669"/>
    <property type="project" value="TreeGrafter"/>
</dbReference>
<sequence>MKVLVLTPDTDIDRRIILQANSLVKKGYDITIIGVPYTGDNFLSGSVNEKIKIKRVDMNDIEYHSYLVKFYKQTHKKVMDFAYHRNDFINNYANKNISYVDENSSFKNAKKLKNKFVSFITKAINTISTILIRGIQLGANIFYNLALKFMRTFNLNFFPLFDKAFYNAAVDEEADIVIANDLPSFKAGYMIAKERGIPLIYDAHENYTEQCTLPRRYAKLLEKTEAEILPNVDFWIVPNDLLGKAVIDKYQEKYHIAVKEPLVIQNAVKKWEQYPEYTNCNILREKIGVGNDKKILLFQGGFLPKRNLENLVKSMKYVTNSNVVLVMLGFGSYVETLKKIAISNHVEQKVFFLDPVSQDELLKYTCSADVGIIPYPAIDKNTYNCSPNKLYEFIQSRLPILANDLPFLRKLIVGEGIGIVQDFSSAKLIAKAVDEFFNNPEQYQRLKERVNEVAEEINWENEEKKLLEYYTNLQGAMEAAAAKER</sequence>
<comment type="caution">
    <text evidence="3">The sequence shown here is derived from an EMBL/GenBank/DDBJ whole genome shotgun (WGS) entry which is preliminary data.</text>
</comment>
<protein>
    <submittedName>
        <fullName evidence="3">Glycosyltransferase</fullName>
    </submittedName>
</protein>
<dbReference type="GO" id="GO:0016757">
    <property type="term" value="F:glycosyltransferase activity"/>
    <property type="evidence" value="ECO:0007669"/>
    <property type="project" value="InterPro"/>
</dbReference>
<dbReference type="OrthoDB" id="9813214at2"/>
<evidence type="ECO:0000313" key="4">
    <source>
        <dbReference type="Proteomes" id="UP000027936"/>
    </source>
</evidence>
<dbReference type="EMBL" id="JJRY01000005">
    <property type="protein sequence ID" value="KEF38845.1"/>
    <property type="molecule type" value="Genomic_DNA"/>
</dbReference>
<evidence type="ECO:0000313" key="3">
    <source>
        <dbReference type="EMBL" id="KEF38845.1"/>
    </source>
</evidence>
<evidence type="ECO:0000259" key="2">
    <source>
        <dbReference type="Pfam" id="PF00534"/>
    </source>
</evidence>